<feature type="domain" description="BD-FAE-like" evidence="2">
    <location>
        <begin position="74"/>
        <end position="263"/>
    </location>
</feature>
<sequence>MIRVKEVKLFTYLIILIFTFFGGLSVNAQEVVPVWPAAVPNSIEDKDYKELLTYDDAQEVRGVSKVTNPSLTAYLADENISSGTAVVICPGGGYSHLAINKEGYKVAKWFNSIGVSAFVLKYRLPSDLIMIDKTIGPLQDAQEALRMLRRNADKWKLNPNKIGIMGFSAGGHLASTLATHYGEEVYASDTISARPDFAILIYPVISMEDGITHNGSRKNLLGDNVSADVIDKYSNERQIDSKTPPTFLIHAVDDKAVPVENSINYLLGLKENTVPTEMHIYENGGHGFGLGREGTNTYWPESLKRWLIVSNFVQ</sequence>
<dbReference type="Proteomes" id="UP000204551">
    <property type="component" value="Chromosome"/>
</dbReference>
<evidence type="ECO:0000256" key="1">
    <source>
        <dbReference type="ARBA" id="ARBA00022801"/>
    </source>
</evidence>
<dbReference type="GO" id="GO:0046555">
    <property type="term" value="F:acetylxylan esterase activity"/>
    <property type="evidence" value="ECO:0007669"/>
    <property type="project" value="UniProtKB-EC"/>
</dbReference>
<dbReference type="KEGG" id="aalg:AREALGSMS7_01665"/>
<evidence type="ECO:0000259" key="2">
    <source>
        <dbReference type="Pfam" id="PF20434"/>
    </source>
</evidence>
<name>A0A221UUZ4_9FLAO</name>
<evidence type="ECO:0000313" key="3">
    <source>
        <dbReference type="EMBL" id="ASO05132.1"/>
    </source>
</evidence>
<dbReference type="eggNOG" id="COG0657">
    <property type="taxonomic scope" value="Bacteria"/>
</dbReference>
<accession>A0A221UUZ4</accession>
<dbReference type="PANTHER" id="PTHR48081">
    <property type="entry name" value="AB HYDROLASE SUPERFAMILY PROTEIN C4A8.06C"/>
    <property type="match status" value="1"/>
</dbReference>
<dbReference type="Pfam" id="PF20434">
    <property type="entry name" value="BD-FAE"/>
    <property type="match status" value="1"/>
</dbReference>
<dbReference type="EC" id="3.1.1.72" evidence="3"/>
<organism evidence="3 4">
    <name type="scientific">Arenibacter algicola</name>
    <dbReference type="NCBI Taxonomy" id="616991"/>
    <lineage>
        <taxon>Bacteria</taxon>
        <taxon>Pseudomonadati</taxon>
        <taxon>Bacteroidota</taxon>
        <taxon>Flavobacteriia</taxon>
        <taxon>Flavobacteriales</taxon>
        <taxon>Flavobacteriaceae</taxon>
        <taxon>Arenibacter</taxon>
    </lineage>
</organism>
<dbReference type="InterPro" id="IPR050300">
    <property type="entry name" value="GDXG_lipolytic_enzyme"/>
</dbReference>
<dbReference type="AlphaFoldDB" id="A0A221UUZ4"/>
<dbReference type="InterPro" id="IPR049492">
    <property type="entry name" value="BD-FAE-like_dom"/>
</dbReference>
<gene>
    <name evidence="3" type="ORF">AREALGSMS7_01665</name>
</gene>
<dbReference type="PANTHER" id="PTHR48081:SF6">
    <property type="entry name" value="PEPTIDASE S9 PROLYL OLIGOPEPTIDASE CATALYTIC DOMAIN-CONTAINING PROTEIN"/>
    <property type="match status" value="1"/>
</dbReference>
<proteinExistence type="predicted"/>
<dbReference type="RefSeq" id="WP_093977956.1">
    <property type="nucleotide sequence ID" value="NZ_CP022515.1"/>
</dbReference>
<dbReference type="STRING" id="616991.GCA_000733925_00082"/>
<dbReference type="Gene3D" id="3.40.50.1820">
    <property type="entry name" value="alpha/beta hydrolase"/>
    <property type="match status" value="1"/>
</dbReference>
<reference evidence="3 4" key="1">
    <citation type="submission" date="2017-07" db="EMBL/GenBank/DDBJ databases">
        <title>Genome Sequence of Arenibacter algicola Strain SMS7 Isolated from a culture of the Diatom Skeletonema marinoi.</title>
        <authorList>
            <person name="Topel M."/>
            <person name="Pinder M.I.M."/>
            <person name="Johansson O.N."/>
            <person name="Kourtchenko O."/>
            <person name="Godhe A."/>
            <person name="Clarke A.K."/>
        </authorList>
    </citation>
    <scope>NUCLEOTIDE SEQUENCE [LARGE SCALE GENOMIC DNA]</scope>
    <source>
        <strain evidence="3 4">SMS7</strain>
    </source>
</reference>
<protein>
    <submittedName>
        <fullName evidence="3">Acetylxylan esterase</fullName>
        <ecNumber evidence="3">3.1.1.72</ecNumber>
    </submittedName>
</protein>
<dbReference type="SUPFAM" id="SSF53474">
    <property type="entry name" value="alpha/beta-Hydrolases"/>
    <property type="match status" value="1"/>
</dbReference>
<dbReference type="InterPro" id="IPR029058">
    <property type="entry name" value="AB_hydrolase_fold"/>
</dbReference>
<keyword evidence="1 3" id="KW-0378">Hydrolase</keyword>
<evidence type="ECO:0000313" key="4">
    <source>
        <dbReference type="Proteomes" id="UP000204551"/>
    </source>
</evidence>
<dbReference type="EMBL" id="CP022515">
    <property type="protein sequence ID" value="ASO05132.1"/>
    <property type="molecule type" value="Genomic_DNA"/>
</dbReference>